<dbReference type="InterPro" id="IPR036691">
    <property type="entry name" value="Endo/exonu/phosph_ase_sf"/>
</dbReference>
<comment type="caution">
    <text evidence="8">The sequence shown here is derived from an EMBL/GenBank/DDBJ whole genome shotgun (WGS) entry which is preliminary data.</text>
</comment>
<comment type="similarity">
    <text evidence="1">Belongs to the neutral sphingomyelinase family.</text>
</comment>
<dbReference type="GO" id="GO:0004767">
    <property type="term" value="F:sphingomyelin phosphodiesterase activity"/>
    <property type="evidence" value="ECO:0007669"/>
    <property type="project" value="UniProtKB-EC"/>
</dbReference>
<keyword evidence="3" id="KW-0732">Signal</keyword>
<gene>
    <name evidence="8" type="ORF">Poli38472_010817</name>
</gene>
<proteinExistence type="inferred from homology"/>
<evidence type="ECO:0000259" key="7">
    <source>
        <dbReference type="Pfam" id="PF03372"/>
    </source>
</evidence>
<dbReference type="InterPro" id="IPR017766">
    <property type="entry name" value="Sphingomyelinase/PLipase_C"/>
</dbReference>
<feature type="compositionally biased region" description="Pro residues" evidence="5">
    <location>
        <begin position="281"/>
        <end position="293"/>
    </location>
</feature>
<dbReference type="Proteomes" id="UP000794436">
    <property type="component" value="Unassembled WGS sequence"/>
</dbReference>
<dbReference type="Gene3D" id="3.60.10.10">
    <property type="entry name" value="Endonuclease/exonuclease/phosphatase"/>
    <property type="match status" value="1"/>
</dbReference>
<feature type="compositionally biased region" description="Low complexity" evidence="5">
    <location>
        <begin position="14"/>
        <end position="23"/>
    </location>
</feature>
<protein>
    <recommendedName>
        <fullName evidence="2">sphingomyelin phosphodiesterase</fullName>
        <ecNumber evidence="2">3.1.4.12</ecNumber>
    </recommendedName>
</protein>
<name>A0A8K1FI64_PYTOL</name>
<feature type="domain" description="Endonuclease/exonuclease/phosphatase" evidence="7">
    <location>
        <begin position="533"/>
        <end position="827"/>
    </location>
</feature>
<dbReference type="PANTHER" id="PTHR16320">
    <property type="entry name" value="SPHINGOMYELINASE FAMILY MEMBER"/>
    <property type="match status" value="1"/>
</dbReference>
<evidence type="ECO:0000313" key="9">
    <source>
        <dbReference type="Proteomes" id="UP000794436"/>
    </source>
</evidence>
<keyword evidence="6" id="KW-0472">Membrane</keyword>
<evidence type="ECO:0000256" key="4">
    <source>
        <dbReference type="ARBA" id="ARBA00022801"/>
    </source>
</evidence>
<dbReference type="CDD" id="cd09078">
    <property type="entry name" value="nSMase"/>
    <property type="match status" value="1"/>
</dbReference>
<dbReference type="GO" id="GO:0005576">
    <property type="term" value="C:extracellular region"/>
    <property type="evidence" value="ECO:0007669"/>
    <property type="project" value="InterPro"/>
</dbReference>
<feature type="region of interest" description="Disordered" evidence="5">
    <location>
        <begin position="245"/>
        <end position="364"/>
    </location>
</feature>
<evidence type="ECO:0000256" key="2">
    <source>
        <dbReference type="ARBA" id="ARBA00012369"/>
    </source>
</evidence>
<accession>A0A8K1FI64</accession>
<feature type="region of interest" description="Disordered" evidence="5">
    <location>
        <begin position="1"/>
        <end position="66"/>
    </location>
</feature>
<keyword evidence="6" id="KW-0812">Transmembrane</keyword>
<dbReference type="AlphaFoldDB" id="A0A8K1FI64"/>
<feature type="compositionally biased region" description="Polar residues" evidence="5">
    <location>
        <begin position="297"/>
        <end position="328"/>
    </location>
</feature>
<reference evidence="8" key="1">
    <citation type="submission" date="2019-03" db="EMBL/GenBank/DDBJ databases">
        <title>Long read genome sequence of the mycoparasitic Pythium oligandrum ATCC 38472 isolated from sugarbeet rhizosphere.</title>
        <authorList>
            <person name="Gaulin E."/>
        </authorList>
    </citation>
    <scope>NUCLEOTIDE SEQUENCE</scope>
    <source>
        <strain evidence="8">ATCC 38472_TT</strain>
    </source>
</reference>
<dbReference type="InterPro" id="IPR005135">
    <property type="entry name" value="Endo/exonuclease/phosphatase"/>
</dbReference>
<evidence type="ECO:0000313" key="8">
    <source>
        <dbReference type="EMBL" id="TMW61754.1"/>
    </source>
</evidence>
<keyword evidence="9" id="KW-1185">Reference proteome</keyword>
<dbReference type="OrthoDB" id="40902at2759"/>
<feature type="compositionally biased region" description="Basic and acidic residues" evidence="5">
    <location>
        <begin position="49"/>
        <end position="58"/>
    </location>
</feature>
<sequence length="843" mass="95262">MSADVVMAPPSAPAAPTRPRASTVSVTRRWSLQDIEHVDTEDAETSYADSRRAPHKHDEDDDEEEEDVFEPSSEFVCYGDRLCLLCEGQLLALTRKFNLSYEQMALLAMSTLCTGGLMGIASFFIWQKGWLRKRYAALFSNVLYEDDAMNAAKRSKEAEESSRAVMFRIFQYDPVTQSIAFQSLGQPVRFDEPIVIVHAASRRAMRYISHRGAITISRPPRYPLFQRHVKTGLAEMQRTMLRGNAEENEQERADQARARPHSVSGTILQALFSGRRERLPAPKPSTPPLPMPPSRASLYSTESATKMSSTNTSTSQLPRLTAGPTSQPVAREPSSVTLRKKSRHRSSSESCLQRPRREGSIPTTGALFAALKQRRAIKKRKQQLTKNLPNMWFPTKSGELFVATLRPVGRPCLKQLSLQDMEKQASENDDGDDPTSHATSSTASEGGEPLDDGTDEEFLRWGAPMQIVAAHNHRACGFRSREYYRDSQRYLSTDVSPTTMIPIPENGNLQAIAKESIRLLAHLERRQVELQIGTYNVWMLPRKLSMFTNVSPRKNTRARLIADVLPDCDIWVFTECFDHRARNILLDRLKTAGYCFSSPTVGHKQRDRDGRYIKKMLNGGVVLVSKYPILSIRIKLFQDVSAGSDKFADKGVLYCKILKDGLIVHVFSTHLQAWNDTASRRVRKTQLQMIASFMASLGIDDRNDAVVFTGDLNVNYWLNPENGEYDEMLDILNVHDPARVRTQSFDNVNKEATSPSSQPTTQYSFDPRVNPLAAGGLSSDGSLELLDYVMYSRSFRQPSKAESWVQPLMTKTPWTWRKQPQHHLSDHFPVLSTMTFDLWRENA</sequence>
<feature type="transmembrane region" description="Helical" evidence="6">
    <location>
        <begin position="105"/>
        <end position="126"/>
    </location>
</feature>
<keyword evidence="6" id="KW-1133">Transmembrane helix</keyword>
<keyword evidence="4" id="KW-0378">Hydrolase</keyword>
<dbReference type="PANTHER" id="PTHR16320:SF23">
    <property type="entry name" value="SPHINGOMYELINASE C 1"/>
    <property type="match status" value="1"/>
</dbReference>
<dbReference type="EC" id="3.1.4.12" evidence="2"/>
<dbReference type="EMBL" id="SPLM01000075">
    <property type="protein sequence ID" value="TMW61754.1"/>
    <property type="molecule type" value="Genomic_DNA"/>
</dbReference>
<feature type="region of interest" description="Disordered" evidence="5">
    <location>
        <begin position="419"/>
        <end position="456"/>
    </location>
</feature>
<dbReference type="Pfam" id="PF03372">
    <property type="entry name" value="Exo_endo_phos"/>
    <property type="match status" value="1"/>
</dbReference>
<evidence type="ECO:0000256" key="1">
    <source>
        <dbReference type="ARBA" id="ARBA00006335"/>
    </source>
</evidence>
<evidence type="ECO:0000256" key="3">
    <source>
        <dbReference type="ARBA" id="ARBA00022729"/>
    </source>
</evidence>
<dbReference type="SUPFAM" id="SSF56219">
    <property type="entry name" value="DNase I-like"/>
    <property type="match status" value="1"/>
</dbReference>
<evidence type="ECO:0000256" key="5">
    <source>
        <dbReference type="SAM" id="MobiDB-lite"/>
    </source>
</evidence>
<dbReference type="InterPro" id="IPR038772">
    <property type="entry name" value="Sph/SMPD2-like"/>
</dbReference>
<organism evidence="8 9">
    <name type="scientific">Pythium oligandrum</name>
    <name type="common">Mycoparasitic fungus</name>
    <dbReference type="NCBI Taxonomy" id="41045"/>
    <lineage>
        <taxon>Eukaryota</taxon>
        <taxon>Sar</taxon>
        <taxon>Stramenopiles</taxon>
        <taxon>Oomycota</taxon>
        <taxon>Peronosporomycetes</taxon>
        <taxon>Pythiales</taxon>
        <taxon>Pythiaceae</taxon>
        <taxon>Pythium</taxon>
    </lineage>
</organism>
<evidence type="ECO:0000256" key="6">
    <source>
        <dbReference type="SAM" id="Phobius"/>
    </source>
</evidence>